<evidence type="ECO:0000313" key="2">
    <source>
        <dbReference type="Proteomes" id="UP000240653"/>
    </source>
</evidence>
<dbReference type="AlphaFoldDB" id="A0A2P7SKV5"/>
<dbReference type="Proteomes" id="UP000240653">
    <property type="component" value="Unassembled WGS sequence"/>
</dbReference>
<evidence type="ECO:0000313" key="1">
    <source>
        <dbReference type="EMBL" id="PSJ63109.1"/>
    </source>
</evidence>
<accession>A0A2P7SKV5</accession>
<proteinExistence type="predicted"/>
<keyword evidence="2" id="KW-1185">Reference proteome</keyword>
<protein>
    <submittedName>
        <fullName evidence="1">Uncharacterized protein</fullName>
    </submittedName>
</protein>
<sequence>MNQPGWIRLGIDAASEPGGIPTRCPKDPYAVSGDRYYEGAFMLGAIRSQRSTLFDVISRQPRLMARLLFPKFNEREKRDPLPGRIATTDRITVVAI</sequence>
<dbReference type="EMBL" id="PXYL01000002">
    <property type="protein sequence ID" value="PSJ63109.1"/>
    <property type="molecule type" value="Genomic_DNA"/>
</dbReference>
<reference evidence="1 2" key="1">
    <citation type="submission" date="2018-03" db="EMBL/GenBank/DDBJ databases">
        <title>The draft genome of Mesorhizobium soli JCM 19897.</title>
        <authorList>
            <person name="Li L."/>
            <person name="Liu L."/>
            <person name="Liang L."/>
            <person name="Wang T."/>
            <person name="Zhang X."/>
        </authorList>
    </citation>
    <scope>NUCLEOTIDE SEQUENCE [LARGE SCALE GENOMIC DNA]</scope>
    <source>
        <strain evidence="1 2">JCM 19897</strain>
    </source>
</reference>
<gene>
    <name evidence="1" type="ORF">C7I85_06045</name>
</gene>
<organism evidence="1 2">
    <name type="scientific">Pseudaminobacter soli</name>
    <name type="common">ex Li et al. 2025</name>
    <dbReference type="NCBI Taxonomy" id="1295366"/>
    <lineage>
        <taxon>Bacteria</taxon>
        <taxon>Pseudomonadati</taxon>
        <taxon>Pseudomonadota</taxon>
        <taxon>Alphaproteobacteria</taxon>
        <taxon>Hyphomicrobiales</taxon>
        <taxon>Phyllobacteriaceae</taxon>
        <taxon>Pseudaminobacter</taxon>
    </lineage>
</organism>
<comment type="caution">
    <text evidence="1">The sequence shown here is derived from an EMBL/GenBank/DDBJ whole genome shotgun (WGS) entry which is preliminary data.</text>
</comment>
<name>A0A2P7SKV5_9HYPH</name>